<dbReference type="PANTHER" id="PTHR46558:SF11">
    <property type="entry name" value="HTH-TYPE TRANSCRIPTIONAL REGULATOR XRE"/>
    <property type="match status" value="1"/>
</dbReference>
<dbReference type="Gene3D" id="1.10.260.40">
    <property type="entry name" value="lambda repressor-like DNA-binding domains"/>
    <property type="match status" value="1"/>
</dbReference>
<dbReference type="EMBL" id="JAOQJX010000012">
    <property type="protein sequence ID" value="MCU6747800.1"/>
    <property type="molecule type" value="Genomic_DNA"/>
</dbReference>
<dbReference type="SMART" id="SM00530">
    <property type="entry name" value="HTH_XRE"/>
    <property type="match status" value="1"/>
</dbReference>
<sequence>MQNIFAERLKMLRLEYGISQSMLADCIGVTRQAIGNYENGKRECGFDILMMLAEMFGVTTDFLIGYSDKRKDE</sequence>
<dbReference type="SUPFAM" id="SSF47413">
    <property type="entry name" value="lambda repressor-like DNA-binding domains"/>
    <property type="match status" value="1"/>
</dbReference>
<name>A0ABT2TC36_9FIRM</name>
<accession>A0ABT2TC36</accession>
<dbReference type="CDD" id="cd00093">
    <property type="entry name" value="HTH_XRE"/>
    <property type="match status" value="1"/>
</dbReference>
<evidence type="ECO:0000256" key="1">
    <source>
        <dbReference type="ARBA" id="ARBA00023125"/>
    </source>
</evidence>
<proteinExistence type="predicted"/>
<evidence type="ECO:0000313" key="3">
    <source>
        <dbReference type="EMBL" id="MCU6747800.1"/>
    </source>
</evidence>
<dbReference type="RefSeq" id="WP_082667531.1">
    <property type="nucleotide sequence ID" value="NZ_JAOQJX010000012.1"/>
</dbReference>
<organism evidence="3 4">
    <name type="scientific">Faecalicatena acetigenes</name>
    <dbReference type="NCBI Taxonomy" id="2981790"/>
    <lineage>
        <taxon>Bacteria</taxon>
        <taxon>Bacillati</taxon>
        <taxon>Bacillota</taxon>
        <taxon>Clostridia</taxon>
        <taxon>Lachnospirales</taxon>
        <taxon>Lachnospiraceae</taxon>
        <taxon>Faecalicatena</taxon>
    </lineage>
</organism>
<evidence type="ECO:0000259" key="2">
    <source>
        <dbReference type="PROSITE" id="PS50943"/>
    </source>
</evidence>
<feature type="domain" description="HTH cro/C1-type" evidence="2">
    <location>
        <begin position="9"/>
        <end position="63"/>
    </location>
</feature>
<dbReference type="Proteomes" id="UP001652394">
    <property type="component" value="Unassembled WGS sequence"/>
</dbReference>
<dbReference type="PROSITE" id="PS50943">
    <property type="entry name" value="HTH_CROC1"/>
    <property type="match status" value="1"/>
</dbReference>
<dbReference type="PANTHER" id="PTHR46558">
    <property type="entry name" value="TRACRIPTIONAL REGULATORY PROTEIN-RELATED-RELATED"/>
    <property type="match status" value="1"/>
</dbReference>
<dbReference type="InterPro" id="IPR001387">
    <property type="entry name" value="Cro/C1-type_HTH"/>
</dbReference>
<keyword evidence="4" id="KW-1185">Reference proteome</keyword>
<dbReference type="InterPro" id="IPR010982">
    <property type="entry name" value="Lambda_DNA-bd_dom_sf"/>
</dbReference>
<comment type="caution">
    <text evidence="3">The sequence shown here is derived from an EMBL/GenBank/DDBJ whole genome shotgun (WGS) entry which is preliminary data.</text>
</comment>
<protein>
    <submittedName>
        <fullName evidence="3">Helix-turn-helix domain-containing protein</fullName>
    </submittedName>
</protein>
<evidence type="ECO:0000313" key="4">
    <source>
        <dbReference type="Proteomes" id="UP001652394"/>
    </source>
</evidence>
<keyword evidence="1" id="KW-0238">DNA-binding</keyword>
<gene>
    <name evidence="3" type="ORF">OCV51_09070</name>
</gene>
<dbReference type="Pfam" id="PF01381">
    <property type="entry name" value="HTH_3"/>
    <property type="match status" value="1"/>
</dbReference>
<reference evidence="3 4" key="1">
    <citation type="journal article" date="2021" name="ISME Commun">
        <title>Automated analysis of genomic sequences facilitates high-throughput and comprehensive description of bacteria.</title>
        <authorList>
            <person name="Hitch T.C.A."/>
        </authorList>
    </citation>
    <scope>NUCLEOTIDE SEQUENCE [LARGE SCALE GENOMIC DNA]</scope>
    <source>
        <strain evidence="3 4">H2_18</strain>
    </source>
</reference>